<feature type="region of interest" description="Small ATPAse domain (RuvB-S)" evidence="9">
    <location>
        <begin position="187"/>
        <end position="257"/>
    </location>
</feature>
<feature type="binding site" evidence="9">
    <location>
        <position position="70"/>
    </location>
    <ligand>
        <name>ATP</name>
        <dbReference type="ChEBI" id="CHEBI:30616"/>
    </ligand>
</feature>
<feature type="binding site" evidence="9">
    <location>
        <position position="71"/>
    </location>
    <ligand>
        <name>ATP</name>
        <dbReference type="ChEBI" id="CHEBI:30616"/>
    </ligand>
</feature>
<keyword evidence="4 9" id="KW-0378">Hydrolase</keyword>
<dbReference type="PANTHER" id="PTHR42848:SF1">
    <property type="entry name" value="HOLLIDAY JUNCTION BRANCH MIGRATION COMPLEX SUBUNIT RUVB"/>
    <property type="match status" value="1"/>
</dbReference>
<feature type="binding site" evidence="9">
    <location>
        <position position="72"/>
    </location>
    <ligand>
        <name>ATP</name>
        <dbReference type="ChEBI" id="CHEBI:30616"/>
    </ligand>
</feature>
<dbReference type="InterPro" id="IPR008823">
    <property type="entry name" value="RuvB_wg_C"/>
</dbReference>
<comment type="subcellular location">
    <subcellularLocation>
        <location evidence="9">Cytoplasm</location>
    </subcellularLocation>
</comment>
<comment type="catalytic activity">
    <reaction evidence="9">
        <text>ATP + H2O = ADP + phosphate + H(+)</text>
        <dbReference type="Rhea" id="RHEA:13065"/>
        <dbReference type="ChEBI" id="CHEBI:15377"/>
        <dbReference type="ChEBI" id="CHEBI:15378"/>
        <dbReference type="ChEBI" id="CHEBI:30616"/>
        <dbReference type="ChEBI" id="CHEBI:43474"/>
        <dbReference type="ChEBI" id="CHEBI:456216"/>
    </reaction>
</comment>
<keyword evidence="3 9" id="KW-0227">DNA damage</keyword>
<evidence type="ECO:0000256" key="7">
    <source>
        <dbReference type="ARBA" id="ARBA00023172"/>
    </source>
</evidence>
<keyword evidence="5 9" id="KW-0067">ATP-binding</keyword>
<evidence type="ECO:0000256" key="2">
    <source>
        <dbReference type="ARBA" id="ARBA00022741"/>
    </source>
</evidence>
<keyword evidence="7 9" id="KW-0233">DNA recombination</keyword>
<dbReference type="GO" id="GO:0003678">
    <property type="term" value="F:DNA helicase activity"/>
    <property type="evidence" value="ECO:0007669"/>
    <property type="project" value="UniProtKB-EC"/>
</dbReference>
<dbReference type="SMART" id="SM00382">
    <property type="entry name" value="AAA"/>
    <property type="match status" value="1"/>
</dbReference>
<comment type="subunit">
    <text evidence="9">Homohexamer. Forms an RuvA(8)-RuvB(12)-Holliday junction (HJ) complex. HJ DNA is sandwiched between 2 RuvA tetramers; dsDNA enters through RuvA and exits via RuvB. An RuvB hexamer assembles on each DNA strand where it exits the tetramer. Each RuvB hexamer is contacted by two RuvA subunits (via domain III) on 2 adjacent RuvB subunits; this complex drives branch migration. In the full resolvosome a probable DNA-RuvA(4)-RuvB(12)-RuvC(2) complex forms which resolves the HJ.</text>
</comment>
<organism evidence="12 13">
    <name type="scientific">Nocardioides yefusunii</name>
    <dbReference type="NCBI Taxonomy" id="2500546"/>
    <lineage>
        <taxon>Bacteria</taxon>
        <taxon>Bacillati</taxon>
        <taxon>Actinomycetota</taxon>
        <taxon>Actinomycetes</taxon>
        <taxon>Propionibacteriales</taxon>
        <taxon>Nocardioidaceae</taxon>
        <taxon>Nocardioides</taxon>
    </lineage>
</organism>
<feature type="binding site" evidence="9">
    <location>
        <position position="26"/>
    </location>
    <ligand>
        <name>ATP</name>
        <dbReference type="ChEBI" id="CHEBI:30616"/>
    </ligand>
</feature>
<evidence type="ECO:0000313" key="12">
    <source>
        <dbReference type="EMBL" id="MFC6154700.1"/>
    </source>
</evidence>
<evidence type="ECO:0000256" key="5">
    <source>
        <dbReference type="ARBA" id="ARBA00022840"/>
    </source>
</evidence>
<feature type="binding site" evidence="9">
    <location>
        <position position="320"/>
    </location>
    <ligand>
        <name>DNA</name>
        <dbReference type="ChEBI" id="CHEBI:16991"/>
    </ligand>
</feature>
<accession>A0ABW1R3M4</accession>
<dbReference type="InterPro" id="IPR036390">
    <property type="entry name" value="WH_DNA-bd_sf"/>
</dbReference>
<evidence type="ECO:0000256" key="4">
    <source>
        <dbReference type="ARBA" id="ARBA00022801"/>
    </source>
</evidence>
<feature type="binding site" evidence="9">
    <location>
        <position position="25"/>
    </location>
    <ligand>
        <name>ATP</name>
        <dbReference type="ChEBI" id="CHEBI:30616"/>
    </ligand>
</feature>
<dbReference type="InterPro" id="IPR003593">
    <property type="entry name" value="AAA+_ATPase"/>
</dbReference>
<comment type="domain">
    <text evidence="9">Has 3 domains, the large (RuvB-L) and small ATPase (RuvB-S) domains and the C-terminal head (RuvB-H) domain. The head domain binds DNA, while the ATPase domains jointly bind ATP, ADP or are empty depending on the state of the subunit in the translocation cycle. During a single DNA translocation step the structure of each domain remains the same, but their relative positions change.</text>
</comment>
<feature type="binding site" evidence="9">
    <location>
        <begin position="133"/>
        <end position="135"/>
    </location>
    <ligand>
        <name>ATP</name>
        <dbReference type="ChEBI" id="CHEBI:30616"/>
    </ligand>
</feature>
<feature type="binding site" evidence="9">
    <location>
        <position position="71"/>
    </location>
    <ligand>
        <name>Mg(2+)</name>
        <dbReference type="ChEBI" id="CHEBI:18420"/>
    </ligand>
</feature>
<feature type="binding site" evidence="9">
    <location>
        <position position="296"/>
    </location>
    <ligand>
        <name>DNA</name>
        <dbReference type="ChEBI" id="CHEBI:16991"/>
    </ligand>
</feature>
<keyword evidence="8 9" id="KW-0234">DNA repair</keyword>
<reference evidence="13" key="1">
    <citation type="journal article" date="2019" name="Int. J. Syst. Evol. Microbiol.">
        <title>The Global Catalogue of Microorganisms (GCM) 10K type strain sequencing project: providing services to taxonomists for standard genome sequencing and annotation.</title>
        <authorList>
            <consortium name="The Broad Institute Genomics Platform"/>
            <consortium name="The Broad Institute Genome Sequencing Center for Infectious Disease"/>
            <person name="Wu L."/>
            <person name="Ma J."/>
        </authorList>
    </citation>
    <scope>NUCLEOTIDE SEQUENCE [LARGE SCALE GENOMIC DNA]</scope>
    <source>
        <strain evidence="13">DFY28</strain>
    </source>
</reference>
<dbReference type="PANTHER" id="PTHR42848">
    <property type="match status" value="1"/>
</dbReference>
<feature type="binding site" evidence="9">
    <location>
        <position position="176"/>
    </location>
    <ligand>
        <name>ATP</name>
        <dbReference type="ChEBI" id="CHEBI:30616"/>
    </ligand>
</feature>
<dbReference type="InterPro" id="IPR027417">
    <property type="entry name" value="P-loop_NTPase"/>
</dbReference>
<dbReference type="SUPFAM" id="SSF52540">
    <property type="entry name" value="P-loop containing nucleoside triphosphate hydrolases"/>
    <property type="match status" value="1"/>
</dbReference>
<dbReference type="InterPro" id="IPR036388">
    <property type="entry name" value="WH-like_DNA-bd_sf"/>
</dbReference>
<sequence length="357" mass="38219">MEEEHLRALTQADADGDDRVVDAALRPKSLDEVVGQHRVRDQLGLVLEAARQRGRAPDHVLLSGPPGLGKTTLAMIIANEMSAPLRVTSGPAITHAGDLASILSGINEGDVVFVDEIHRMSRPAEEMLYMAMEDFRVDVVVGKGPGATAIPLDIPPFTLVGATTRAGLLPGPLRDRFGFTAHLDFYEPADLDLIVRRSAGLLGVEITDGGAGRIASRSRGTPRIANRLLRRVRDYAQVRADGVLTDEVAAAALDLYEVDDLGLDRLDRSVIEALCLRFAGGPVGIATLAVAVGEERETVEEVAEPFLVRNGFLVRTPRGRVATPAAWEHLGLTPPRIDPAGGRSSTSGTGQQELFED</sequence>
<dbReference type="InterPro" id="IPR004605">
    <property type="entry name" value="DNA_helicase_Holl-junc_RuvB"/>
</dbReference>
<dbReference type="RefSeq" id="WP_128222221.1">
    <property type="nucleotide sequence ID" value="NZ_CP034929.1"/>
</dbReference>
<feature type="region of interest" description="Disordered" evidence="10">
    <location>
        <begin position="332"/>
        <end position="357"/>
    </location>
</feature>
<protein>
    <recommendedName>
        <fullName evidence="9">Holliday junction branch migration complex subunit RuvB</fullName>
        <ecNumber evidence="9">3.6.4.-</ecNumber>
    </recommendedName>
</protein>
<evidence type="ECO:0000256" key="10">
    <source>
        <dbReference type="SAM" id="MobiDB-lite"/>
    </source>
</evidence>
<comment type="caution">
    <text evidence="12">The sequence shown here is derived from an EMBL/GenBank/DDBJ whole genome shotgun (WGS) entry which is preliminary data.</text>
</comment>
<dbReference type="Gene3D" id="1.10.10.10">
    <property type="entry name" value="Winged helix-like DNA-binding domain superfamily/Winged helix DNA-binding domain"/>
    <property type="match status" value="1"/>
</dbReference>
<dbReference type="EC" id="3.6.4.-" evidence="9"/>
<evidence type="ECO:0000256" key="3">
    <source>
        <dbReference type="ARBA" id="ARBA00022763"/>
    </source>
</evidence>
<proteinExistence type="inferred from homology"/>
<evidence type="ECO:0000259" key="11">
    <source>
        <dbReference type="SMART" id="SM00382"/>
    </source>
</evidence>
<dbReference type="Gene3D" id="1.10.8.60">
    <property type="match status" value="1"/>
</dbReference>
<dbReference type="Pfam" id="PF05496">
    <property type="entry name" value="RuvB_N"/>
    <property type="match status" value="1"/>
</dbReference>
<dbReference type="SUPFAM" id="SSF46785">
    <property type="entry name" value="Winged helix' DNA-binding domain"/>
    <property type="match status" value="1"/>
</dbReference>
<feature type="binding site" evidence="9">
    <location>
        <position position="186"/>
    </location>
    <ligand>
        <name>ATP</name>
        <dbReference type="ChEBI" id="CHEBI:30616"/>
    </ligand>
</feature>
<dbReference type="NCBIfam" id="NF000868">
    <property type="entry name" value="PRK00080.1"/>
    <property type="match status" value="1"/>
</dbReference>
<evidence type="ECO:0000256" key="1">
    <source>
        <dbReference type="ARBA" id="ARBA00022490"/>
    </source>
</evidence>
<feature type="compositionally biased region" description="Low complexity" evidence="10">
    <location>
        <begin position="341"/>
        <end position="350"/>
    </location>
</feature>
<keyword evidence="1 9" id="KW-0963">Cytoplasm</keyword>
<evidence type="ECO:0000256" key="9">
    <source>
        <dbReference type="HAMAP-Rule" id="MF_00016"/>
    </source>
</evidence>
<keyword evidence="6 9" id="KW-0238">DNA-binding</keyword>
<name>A0ABW1R3M4_9ACTN</name>
<comment type="caution">
    <text evidence="9">Lacks conserved residue(s) required for the propagation of feature annotation.</text>
</comment>
<feature type="region of interest" description="Head domain (RuvB-H)" evidence="9">
    <location>
        <begin position="260"/>
        <end position="357"/>
    </location>
</feature>
<feature type="binding site" evidence="9">
    <location>
        <position position="223"/>
    </location>
    <ligand>
        <name>ATP</name>
        <dbReference type="ChEBI" id="CHEBI:30616"/>
    </ligand>
</feature>
<dbReference type="Proteomes" id="UP001596098">
    <property type="component" value="Unassembled WGS sequence"/>
</dbReference>
<dbReference type="InterPro" id="IPR041445">
    <property type="entry name" value="AAA_lid_4"/>
</dbReference>
<dbReference type="Pfam" id="PF17864">
    <property type="entry name" value="AAA_lid_4"/>
    <property type="match status" value="1"/>
</dbReference>
<evidence type="ECO:0000256" key="8">
    <source>
        <dbReference type="ARBA" id="ARBA00023204"/>
    </source>
</evidence>
<dbReference type="EMBL" id="JBHSQI010000008">
    <property type="protein sequence ID" value="MFC6154700.1"/>
    <property type="molecule type" value="Genomic_DNA"/>
</dbReference>
<evidence type="ECO:0000313" key="13">
    <source>
        <dbReference type="Proteomes" id="UP001596098"/>
    </source>
</evidence>
<evidence type="ECO:0000256" key="6">
    <source>
        <dbReference type="ARBA" id="ARBA00023125"/>
    </source>
</evidence>
<dbReference type="GO" id="GO:0016787">
    <property type="term" value="F:hydrolase activity"/>
    <property type="evidence" value="ECO:0007669"/>
    <property type="project" value="UniProtKB-KW"/>
</dbReference>
<dbReference type="InterPro" id="IPR008824">
    <property type="entry name" value="RuvB-like_N"/>
</dbReference>
<comment type="function">
    <text evidence="9">The RuvA-RuvB-RuvC complex processes Holliday junction (HJ) DNA during genetic recombination and DNA repair, while the RuvA-RuvB complex plays an important role in the rescue of blocked DNA replication forks via replication fork reversal (RFR). RuvA specifically binds to HJ cruciform DNA, conferring on it an open structure. The RuvB hexamer acts as an ATP-dependent pump, pulling dsDNA into and through the RuvAB complex. RuvB forms 2 homohexamers on either side of HJ DNA bound by 1 or 2 RuvA tetramers; 4 subunits per hexamer contact DNA at a time. Coordinated motions by a converter formed by DNA-disengaged RuvB subunits stimulates ATP hydrolysis and nucleotide exchange. Immobilization of the converter enables RuvB to convert the ATP-contained energy into a lever motion, pulling 2 nucleotides of DNA out of the RuvA tetramer per ATP hydrolyzed, thus driving DNA branch migration. The RuvB motors rotate together with the DNA substrate, which together with the progressing nucleotide cycle form the mechanistic basis for DNA recombination by continuous HJ branch migration. Branch migration allows RuvC to scan DNA until it finds its consensus sequence, where it cleaves and resolves cruciform DNA.</text>
</comment>
<feature type="binding site" evidence="9">
    <location>
        <position position="67"/>
    </location>
    <ligand>
        <name>ATP</name>
        <dbReference type="ChEBI" id="CHEBI:30616"/>
    </ligand>
</feature>
<keyword evidence="2 9" id="KW-0547">Nucleotide-binding</keyword>
<dbReference type="HAMAP" id="MF_00016">
    <property type="entry name" value="DNA_HJ_migration_RuvB"/>
    <property type="match status" value="1"/>
</dbReference>
<comment type="similarity">
    <text evidence="9">Belongs to the RuvB family.</text>
</comment>
<gene>
    <name evidence="9 12" type="primary">ruvB</name>
    <name evidence="12" type="ORF">ACFPWU_13610</name>
</gene>
<feature type="domain" description="AAA+ ATPase" evidence="11">
    <location>
        <begin position="56"/>
        <end position="187"/>
    </location>
</feature>
<dbReference type="NCBIfam" id="TIGR00635">
    <property type="entry name" value="ruvB"/>
    <property type="match status" value="1"/>
</dbReference>
<dbReference type="Gene3D" id="3.40.50.300">
    <property type="entry name" value="P-loop containing nucleotide triphosphate hydrolases"/>
    <property type="match status" value="1"/>
</dbReference>
<dbReference type="Pfam" id="PF05491">
    <property type="entry name" value="WHD_RuvB"/>
    <property type="match status" value="1"/>
</dbReference>
<keyword evidence="12" id="KW-0347">Helicase</keyword>
<keyword evidence="13" id="KW-1185">Reference proteome</keyword>
<feature type="binding site" evidence="9">
    <location>
        <position position="315"/>
    </location>
    <ligand>
        <name>DNA</name>
        <dbReference type="ChEBI" id="CHEBI:16991"/>
    </ligand>
</feature>
<dbReference type="CDD" id="cd00009">
    <property type="entry name" value="AAA"/>
    <property type="match status" value="1"/>
</dbReference>